<dbReference type="EMBL" id="JBDJPC010000007">
    <property type="protein sequence ID" value="KAL1494248.1"/>
    <property type="molecule type" value="Genomic_DNA"/>
</dbReference>
<name>A0ABD1EHW0_HYPHA</name>
<reference evidence="9 10" key="1">
    <citation type="submission" date="2024-05" db="EMBL/GenBank/DDBJ databases">
        <title>Genetic variation in Jamaican populations of the coffee berry borer (Hypothenemus hampei).</title>
        <authorList>
            <person name="Errbii M."/>
            <person name="Myrie A."/>
        </authorList>
    </citation>
    <scope>NUCLEOTIDE SEQUENCE [LARGE SCALE GENOMIC DNA]</scope>
    <source>
        <strain evidence="9">JA-Hopewell-2020-01-JO</strain>
        <tissue evidence="9">Whole body</tissue>
    </source>
</reference>
<evidence type="ECO:0000256" key="5">
    <source>
        <dbReference type="ARBA" id="ARBA00022824"/>
    </source>
</evidence>
<keyword evidence="7 8" id="KW-0472">Membrane</keyword>
<comment type="caution">
    <text evidence="9">The sequence shown here is derived from an EMBL/GenBank/DDBJ whole genome shotgun (WGS) entry which is preliminary data.</text>
</comment>
<organism evidence="9 10">
    <name type="scientific">Hypothenemus hampei</name>
    <name type="common">Coffee berry borer</name>
    <dbReference type="NCBI Taxonomy" id="57062"/>
    <lineage>
        <taxon>Eukaryota</taxon>
        <taxon>Metazoa</taxon>
        <taxon>Ecdysozoa</taxon>
        <taxon>Arthropoda</taxon>
        <taxon>Hexapoda</taxon>
        <taxon>Insecta</taxon>
        <taxon>Pterygota</taxon>
        <taxon>Neoptera</taxon>
        <taxon>Endopterygota</taxon>
        <taxon>Coleoptera</taxon>
        <taxon>Polyphaga</taxon>
        <taxon>Cucujiformia</taxon>
        <taxon>Curculionidae</taxon>
        <taxon>Scolytinae</taxon>
        <taxon>Hypothenemus</taxon>
    </lineage>
</organism>
<feature type="transmembrane region" description="Helical" evidence="8">
    <location>
        <begin position="20"/>
        <end position="37"/>
    </location>
</feature>
<keyword evidence="4 8" id="KW-0812">Transmembrane</keyword>
<evidence type="ECO:0000256" key="2">
    <source>
        <dbReference type="ARBA" id="ARBA00009731"/>
    </source>
</evidence>
<evidence type="ECO:0000256" key="3">
    <source>
        <dbReference type="ARBA" id="ARBA00017467"/>
    </source>
</evidence>
<evidence type="ECO:0000313" key="10">
    <source>
        <dbReference type="Proteomes" id="UP001566132"/>
    </source>
</evidence>
<evidence type="ECO:0000256" key="1">
    <source>
        <dbReference type="ARBA" id="ARBA00004389"/>
    </source>
</evidence>
<protein>
    <recommendedName>
        <fullName evidence="3">UDP-N-acetylglucosamine transferase subunit ALG14</fullName>
    </recommendedName>
</protein>
<dbReference type="PANTHER" id="PTHR12154:SF4">
    <property type="entry name" value="UDP-N-ACETYLGLUCOSAMINE TRANSFERASE SUBUNIT ALG14 HOMOLOG"/>
    <property type="match status" value="1"/>
</dbReference>
<dbReference type="GO" id="GO:0005789">
    <property type="term" value="C:endoplasmic reticulum membrane"/>
    <property type="evidence" value="ECO:0007669"/>
    <property type="project" value="UniProtKB-SubCell"/>
</dbReference>
<keyword evidence="10" id="KW-1185">Reference proteome</keyword>
<keyword evidence="6 8" id="KW-1133">Transmembrane helix</keyword>
<evidence type="ECO:0000313" key="9">
    <source>
        <dbReference type="EMBL" id="KAL1494248.1"/>
    </source>
</evidence>
<dbReference type="Pfam" id="PF08660">
    <property type="entry name" value="Alg14"/>
    <property type="match status" value="1"/>
</dbReference>
<accession>A0ABD1EHW0</accession>
<comment type="similarity">
    <text evidence="2">Belongs to the ALG14 family.</text>
</comment>
<keyword evidence="5" id="KW-0256">Endoplasmic reticulum</keyword>
<dbReference type="Proteomes" id="UP001566132">
    <property type="component" value="Unassembled WGS sequence"/>
</dbReference>
<dbReference type="Gene3D" id="3.40.50.2000">
    <property type="entry name" value="Glycogen Phosphorylase B"/>
    <property type="match status" value="1"/>
</dbReference>
<evidence type="ECO:0000256" key="8">
    <source>
        <dbReference type="SAM" id="Phobius"/>
    </source>
</evidence>
<dbReference type="InterPro" id="IPR013969">
    <property type="entry name" value="Oligosacch_biosynth_Alg14"/>
</dbReference>
<gene>
    <name evidence="9" type="ORF">ABEB36_009873</name>
</gene>
<proteinExistence type="inferred from homology"/>
<evidence type="ECO:0000256" key="6">
    <source>
        <dbReference type="ARBA" id="ARBA00022989"/>
    </source>
</evidence>
<evidence type="ECO:0000256" key="7">
    <source>
        <dbReference type="ARBA" id="ARBA00023136"/>
    </source>
</evidence>
<comment type="subcellular location">
    <subcellularLocation>
        <location evidence="1">Endoplasmic reticulum membrane</location>
        <topology evidence="1">Single-pass membrane protein</topology>
    </subcellularLocation>
</comment>
<sequence>MKSVCLNKICIMDAQLKLELCFLVVVLILARISYLIHKITTGFSRYSPKRTVPCKTVICMGSGGHTTEMLVLLDTINFKNYVPRYYIIANSDITSFKKVETFEKNRNFQLNKDYFIVTIPRSRSVGQSYISSIQTTLYAIFYSIPIVFKLRPDLVLCNGPGTCIPICILSFLLKCAFICDTKIVFIESYCRTENISLTGKILLYIADNFIVQWPNLKSKFKRTEYIGQLM</sequence>
<dbReference type="PANTHER" id="PTHR12154">
    <property type="entry name" value="GLYCOSYL TRANSFERASE-RELATED"/>
    <property type="match status" value="1"/>
</dbReference>
<evidence type="ECO:0000256" key="4">
    <source>
        <dbReference type="ARBA" id="ARBA00022692"/>
    </source>
</evidence>
<dbReference type="AlphaFoldDB" id="A0ABD1EHW0"/>